<dbReference type="NCBIfam" id="NF001808">
    <property type="entry name" value="PRK00522.1"/>
    <property type="match status" value="1"/>
</dbReference>
<keyword evidence="1" id="KW-0575">Peroxidase</keyword>
<evidence type="ECO:0000256" key="3">
    <source>
        <dbReference type="ARBA" id="ARBA00023002"/>
    </source>
</evidence>
<dbReference type="InterPro" id="IPR013766">
    <property type="entry name" value="Thioredoxin_domain"/>
</dbReference>
<comment type="caution">
    <text evidence="7">The sequence shown here is derived from an EMBL/GenBank/DDBJ whole genome shotgun (WGS) entry which is preliminary data.</text>
</comment>
<keyword evidence="3" id="KW-0560">Oxidoreductase</keyword>
<keyword evidence="5" id="KW-0676">Redox-active center</keyword>
<dbReference type="InterPro" id="IPR002065">
    <property type="entry name" value="TPX"/>
</dbReference>
<dbReference type="InterPro" id="IPR013740">
    <property type="entry name" value="Redoxin"/>
</dbReference>
<reference evidence="7" key="1">
    <citation type="journal article" date="2015" name="Nature">
        <title>Complex archaea that bridge the gap between prokaryotes and eukaryotes.</title>
        <authorList>
            <person name="Spang A."/>
            <person name="Saw J.H."/>
            <person name="Jorgensen S.L."/>
            <person name="Zaremba-Niedzwiedzka K."/>
            <person name="Martijn J."/>
            <person name="Lind A.E."/>
            <person name="van Eijk R."/>
            <person name="Schleper C."/>
            <person name="Guy L."/>
            <person name="Ettema T.J."/>
        </authorList>
    </citation>
    <scope>NUCLEOTIDE SEQUENCE</scope>
</reference>
<accession>A0A0F9LLW5</accession>
<evidence type="ECO:0000256" key="5">
    <source>
        <dbReference type="ARBA" id="ARBA00023284"/>
    </source>
</evidence>
<dbReference type="SUPFAM" id="SSF52833">
    <property type="entry name" value="Thioredoxin-like"/>
    <property type="match status" value="1"/>
</dbReference>
<evidence type="ECO:0000259" key="6">
    <source>
        <dbReference type="PROSITE" id="PS51352"/>
    </source>
</evidence>
<dbReference type="CDD" id="cd03014">
    <property type="entry name" value="PRX_Atyp2cys"/>
    <property type="match status" value="1"/>
</dbReference>
<evidence type="ECO:0000256" key="2">
    <source>
        <dbReference type="ARBA" id="ARBA00022862"/>
    </source>
</evidence>
<dbReference type="PANTHER" id="PTHR43110">
    <property type="entry name" value="THIOL PEROXIDASE"/>
    <property type="match status" value="1"/>
</dbReference>
<protein>
    <recommendedName>
        <fullName evidence="6">Thioredoxin domain-containing protein</fullName>
    </recommendedName>
</protein>
<feature type="domain" description="Thioredoxin" evidence="6">
    <location>
        <begin position="22"/>
        <end position="172"/>
    </location>
</feature>
<evidence type="ECO:0000256" key="1">
    <source>
        <dbReference type="ARBA" id="ARBA00022559"/>
    </source>
</evidence>
<dbReference type="HAMAP" id="MF_00269">
    <property type="entry name" value="Tpx"/>
    <property type="match status" value="1"/>
</dbReference>
<dbReference type="EMBL" id="LAZR01010744">
    <property type="protein sequence ID" value="KKM65325.1"/>
    <property type="molecule type" value="Genomic_DNA"/>
</dbReference>
<evidence type="ECO:0000313" key="7">
    <source>
        <dbReference type="EMBL" id="KKM65325.1"/>
    </source>
</evidence>
<organism evidence="7">
    <name type="scientific">marine sediment metagenome</name>
    <dbReference type="NCBI Taxonomy" id="412755"/>
    <lineage>
        <taxon>unclassified sequences</taxon>
        <taxon>metagenomes</taxon>
        <taxon>ecological metagenomes</taxon>
    </lineage>
</organism>
<dbReference type="InterPro" id="IPR018219">
    <property type="entry name" value="Tpx_CS"/>
</dbReference>
<dbReference type="GO" id="GO:0008379">
    <property type="term" value="F:thioredoxin peroxidase activity"/>
    <property type="evidence" value="ECO:0007669"/>
    <property type="project" value="InterPro"/>
</dbReference>
<dbReference type="Gene3D" id="3.40.30.10">
    <property type="entry name" value="Glutaredoxin"/>
    <property type="match status" value="1"/>
</dbReference>
<keyword evidence="2" id="KW-0049">Antioxidant</keyword>
<name>A0A0F9LLW5_9ZZZZ</name>
<dbReference type="AlphaFoldDB" id="A0A0F9LLW5"/>
<dbReference type="PANTHER" id="PTHR43110:SF1">
    <property type="entry name" value="THIOL PEROXIDASE"/>
    <property type="match status" value="1"/>
</dbReference>
<sequence length="172" mass="18452">MQERSGAVTFKGSPLTLLGPEVQPGQQAPDVALLDADLAKKRLSDFPGKIRVIITVPSLDTPVCDAEVRAFNRAATGMGEDVVVLAVSMDLPFAQARWCAGAGIDRVTTLSDHREAAFGTAWGVLIKPLRLLARAVFVVDPAGRIAYVQVVPELTDEPDYDDVLRAVAELRS</sequence>
<dbReference type="PROSITE" id="PS51352">
    <property type="entry name" value="THIOREDOXIN_2"/>
    <property type="match status" value="1"/>
</dbReference>
<dbReference type="InterPro" id="IPR036249">
    <property type="entry name" value="Thioredoxin-like_sf"/>
</dbReference>
<dbReference type="InterPro" id="IPR050455">
    <property type="entry name" value="Tpx_Peroxidase_subfamily"/>
</dbReference>
<evidence type="ECO:0000256" key="4">
    <source>
        <dbReference type="ARBA" id="ARBA00023157"/>
    </source>
</evidence>
<dbReference type="PROSITE" id="PS01265">
    <property type="entry name" value="TPX"/>
    <property type="match status" value="1"/>
</dbReference>
<dbReference type="Pfam" id="PF08534">
    <property type="entry name" value="Redoxin"/>
    <property type="match status" value="1"/>
</dbReference>
<proteinExistence type="inferred from homology"/>
<keyword evidence="4" id="KW-1015">Disulfide bond</keyword>
<gene>
    <name evidence="7" type="ORF">LCGC14_1492430</name>
</gene>